<sequence>MASLCLPTPAEAAAGPGGADVVVPVTPRPTDAQLDRARAADFVAVVSSYRAHLDDQAAVAAERDVLDRLKGTAARVVVFRPGVVLGSAALRRFGACYPLVPRRLRAGFVSEAELSAAIERERADGPPGRRRAVSVLGPNRPWRDVLAEHAPRGVLSACVTAACRLLSWLLLGQLVALALRRRSFDTLRPRSLHELRALCHPANARHVKVVGYNHGVNHFGHHYPARTVVSTVRLNRVRKSAADRIRADAGATVRQALDALAATDQTLYVVPNFSYVCLGTAYYVPIHGSAADFSCLAETITKVLLYDPAADRLVAAASDEPAFGEHVYNLRSGAVLLRLEVRVKPRSRYFMNREELTTPDAATILAALTDPKPTNVEVRKPNAAGETATVARFYSDAGGAQAPVLELPRDAIGRLWDRLEENPVTAYLMHTLTRKLAWHVELFFTADEFARFWADHRALPLKKIQLRFIRRDGFPHSPFRDHDCVSADMFMLRRSRAAFEEYLARAFAVVRSNPGKHST</sequence>
<dbReference type="Gene3D" id="3.30.465.10">
    <property type="match status" value="1"/>
</dbReference>
<dbReference type="EMBL" id="CP036273">
    <property type="protein sequence ID" value="QDU23720.1"/>
    <property type="molecule type" value="Genomic_DNA"/>
</dbReference>
<dbReference type="InterPro" id="IPR016169">
    <property type="entry name" value="FAD-bd_PCMH_sub2"/>
</dbReference>
<dbReference type="GO" id="GO:0050660">
    <property type="term" value="F:flavin adenine dinucleotide binding"/>
    <property type="evidence" value="ECO:0007669"/>
    <property type="project" value="InterPro"/>
</dbReference>
<feature type="domain" description="FAD linked oxidase N-terminal" evidence="1">
    <location>
        <begin position="187"/>
        <end position="305"/>
    </location>
</feature>
<dbReference type="AlphaFoldDB" id="A0A517Y1S9"/>
<dbReference type="KEGG" id="uli:ETAA1_57260"/>
<dbReference type="Proteomes" id="UP000319576">
    <property type="component" value="Chromosome"/>
</dbReference>
<gene>
    <name evidence="2" type="ORF">ETAA1_57260</name>
</gene>
<proteinExistence type="predicted"/>
<reference evidence="2 3" key="1">
    <citation type="submission" date="2019-02" db="EMBL/GenBank/DDBJ databases">
        <title>Deep-cultivation of Planctomycetes and their phenomic and genomic characterization uncovers novel biology.</title>
        <authorList>
            <person name="Wiegand S."/>
            <person name="Jogler M."/>
            <person name="Boedeker C."/>
            <person name="Pinto D."/>
            <person name="Vollmers J."/>
            <person name="Rivas-Marin E."/>
            <person name="Kohn T."/>
            <person name="Peeters S.H."/>
            <person name="Heuer A."/>
            <person name="Rast P."/>
            <person name="Oberbeckmann S."/>
            <person name="Bunk B."/>
            <person name="Jeske O."/>
            <person name="Meyerdierks A."/>
            <person name="Storesund J.E."/>
            <person name="Kallscheuer N."/>
            <person name="Luecker S."/>
            <person name="Lage O.M."/>
            <person name="Pohl T."/>
            <person name="Merkel B.J."/>
            <person name="Hornburger P."/>
            <person name="Mueller R.-W."/>
            <person name="Bruemmer F."/>
            <person name="Labrenz M."/>
            <person name="Spormann A.M."/>
            <person name="Op den Camp H."/>
            <person name="Overmann J."/>
            <person name="Amann R."/>
            <person name="Jetten M.S.M."/>
            <person name="Mascher T."/>
            <person name="Medema M.H."/>
            <person name="Devos D.P."/>
            <person name="Kaster A.-K."/>
            <person name="Ovreas L."/>
            <person name="Rohde M."/>
            <person name="Galperin M.Y."/>
            <person name="Jogler C."/>
        </authorList>
    </citation>
    <scope>NUCLEOTIDE SEQUENCE [LARGE SCALE GENOMIC DNA]</scope>
    <source>
        <strain evidence="2 3">ETA_A1</strain>
    </source>
</reference>
<evidence type="ECO:0000259" key="1">
    <source>
        <dbReference type="Pfam" id="PF01565"/>
    </source>
</evidence>
<evidence type="ECO:0000313" key="3">
    <source>
        <dbReference type="Proteomes" id="UP000319576"/>
    </source>
</evidence>
<accession>A0A517Y1S9</accession>
<keyword evidence="3" id="KW-1185">Reference proteome</keyword>
<dbReference type="SUPFAM" id="SSF56176">
    <property type="entry name" value="FAD-binding/transporter-associated domain-like"/>
    <property type="match status" value="1"/>
</dbReference>
<name>A0A517Y1S9_9BACT</name>
<dbReference type="Pfam" id="PF01565">
    <property type="entry name" value="FAD_binding_4"/>
    <property type="match status" value="1"/>
</dbReference>
<protein>
    <submittedName>
        <fullName evidence="2">FAD binding domain protein</fullName>
    </submittedName>
</protein>
<dbReference type="OrthoDB" id="545125at2"/>
<dbReference type="InterPro" id="IPR036318">
    <property type="entry name" value="FAD-bd_PCMH-like_sf"/>
</dbReference>
<organism evidence="2 3">
    <name type="scientific">Urbifossiella limnaea</name>
    <dbReference type="NCBI Taxonomy" id="2528023"/>
    <lineage>
        <taxon>Bacteria</taxon>
        <taxon>Pseudomonadati</taxon>
        <taxon>Planctomycetota</taxon>
        <taxon>Planctomycetia</taxon>
        <taxon>Gemmatales</taxon>
        <taxon>Gemmataceae</taxon>
        <taxon>Urbifossiella</taxon>
    </lineage>
</organism>
<evidence type="ECO:0000313" key="2">
    <source>
        <dbReference type="EMBL" id="QDU23720.1"/>
    </source>
</evidence>
<dbReference type="InterPro" id="IPR006094">
    <property type="entry name" value="Oxid_FAD_bind_N"/>
</dbReference>